<feature type="transmembrane region" description="Helical" evidence="2">
    <location>
        <begin position="425"/>
        <end position="448"/>
    </location>
</feature>
<feature type="coiled-coil region" evidence="1">
    <location>
        <begin position="498"/>
        <end position="558"/>
    </location>
</feature>
<feature type="transmembrane region" description="Helical" evidence="2">
    <location>
        <begin position="157"/>
        <end position="179"/>
    </location>
</feature>
<feature type="transmembrane region" description="Helical" evidence="2">
    <location>
        <begin position="259"/>
        <end position="283"/>
    </location>
</feature>
<dbReference type="InterPro" id="IPR001193">
    <property type="entry name" value="MBTPS2"/>
</dbReference>
<keyword evidence="2" id="KW-0472">Membrane</keyword>
<evidence type="ECO:0000313" key="4">
    <source>
        <dbReference type="Proteomes" id="UP001202961"/>
    </source>
</evidence>
<dbReference type="Gene3D" id="2.40.50.100">
    <property type="match status" value="1"/>
</dbReference>
<feature type="transmembrane region" description="Helical" evidence="2">
    <location>
        <begin position="199"/>
        <end position="220"/>
    </location>
</feature>
<dbReference type="Gene3D" id="1.10.287.470">
    <property type="entry name" value="Helix hairpin bin"/>
    <property type="match status" value="1"/>
</dbReference>
<dbReference type="EMBL" id="JAMQBK010000055">
    <property type="protein sequence ID" value="MCM2372830.1"/>
    <property type="molecule type" value="Genomic_DNA"/>
</dbReference>
<evidence type="ECO:0000313" key="3">
    <source>
        <dbReference type="EMBL" id="MCM2372830.1"/>
    </source>
</evidence>
<evidence type="ECO:0000256" key="1">
    <source>
        <dbReference type="SAM" id="Coils"/>
    </source>
</evidence>
<comment type="caution">
    <text evidence="3">The sequence shown here is derived from an EMBL/GenBank/DDBJ whole genome shotgun (WGS) entry which is preliminary data.</text>
</comment>
<organism evidence="3 4">
    <name type="scientific">Aporhodopirellula aestuarii</name>
    <dbReference type="NCBI Taxonomy" id="2950107"/>
    <lineage>
        <taxon>Bacteria</taxon>
        <taxon>Pseudomonadati</taxon>
        <taxon>Planctomycetota</taxon>
        <taxon>Planctomycetia</taxon>
        <taxon>Pirellulales</taxon>
        <taxon>Pirellulaceae</taxon>
        <taxon>Aporhodopirellula</taxon>
    </lineage>
</organism>
<name>A0ABT0U7C3_9BACT</name>
<feature type="transmembrane region" description="Helical" evidence="2">
    <location>
        <begin position="391"/>
        <end position="413"/>
    </location>
</feature>
<keyword evidence="4" id="KW-1185">Reference proteome</keyword>
<evidence type="ECO:0000256" key="2">
    <source>
        <dbReference type="SAM" id="Phobius"/>
    </source>
</evidence>
<keyword evidence="2" id="KW-0812">Transmembrane</keyword>
<dbReference type="RefSeq" id="WP_250930465.1">
    <property type="nucleotide sequence ID" value="NZ_JAMQBK010000055.1"/>
</dbReference>
<reference evidence="3 4" key="1">
    <citation type="journal article" date="2022" name="Syst. Appl. Microbiol.">
        <title>Rhodopirellula aestuarii sp. nov., a novel member of the genus Rhodopirellula isolated from brackish sediments collected in the Tagus River estuary, Portugal.</title>
        <authorList>
            <person name="Vitorino I.R."/>
            <person name="Klimek D."/>
            <person name="Calusinska M."/>
            <person name="Lobo-da-Cunha A."/>
            <person name="Vasconcelos V."/>
            <person name="Lage O.M."/>
        </authorList>
    </citation>
    <scope>NUCLEOTIDE SEQUENCE [LARGE SCALE GENOMIC DNA]</scope>
    <source>
        <strain evidence="3 4">ICT_H3.1</strain>
    </source>
</reference>
<dbReference type="PANTHER" id="PTHR13325:SF3">
    <property type="entry name" value="MEMBRANE-BOUND TRANSCRIPTION FACTOR SITE-2 PROTEASE"/>
    <property type="match status" value="1"/>
</dbReference>
<keyword evidence="1" id="KW-0175">Coiled coil</keyword>
<feature type="transmembrane region" description="Helical" evidence="2">
    <location>
        <begin position="361"/>
        <end position="385"/>
    </location>
</feature>
<proteinExistence type="predicted"/>
<accession>A0ABT0U7C3</accession>
<dbReference type="SUPFAM" id="SSF111369">
    <property type="entry name" value="HlyD-like secretion proteins"/>
    <property type="match status" value="1"/>
</dbReference>
<gene>
    <name evidence="3" type="ORF">NB063_19625</name>
</gene>
<protein>
    <submittedName>
        <fullName evidence="3">Efflux RND transporter periplasmic adaptor subunit</fullName>
    </submittedName>
</protein>
<dbReference type="PANTHER" id="PTHR13325">
    <property type="entry name" value="PROTEASE M50 MEMBRANE-BOUND TRANSCRIPTION FACTOR SITE 2 PROTEASE"/>
    <property type="match status" value="1"/>
</dbReference>
<keyword evidence="2" id="KW-1133">Transmembrane helix</keyword>
<sequence>MQTLNQTTVELNQQRLRIAPDVRVWPVRERGETVYRIEIRGLHRFFRIGYRESYLCSLLDGKTTLAQACSIAAAKLGRDAPTETETAEIARWLLNNEIAYLDENRPPVRDPRRETPAKAATTPPSAWKLLARFNPFWIKVPLPGGERVVAVLSRWMAPLLSAPMVFAGMLLILSALIGIGVHRESFLRQSENIFHPTQWAWMLGIWIVLKLIHEFGHAIACYRLGGEVNRCGVVFVLMAPLAYVDVSSCWRMPSRVSRIGVSAAGMFVEGCIAAVAAWVFLIVDEPLVRNISHTTVLTAGLSTLLFNANVLMRFDGYFILADAVDIPNLAAEASTTLKRLARRWIAGEATTQGQVNGWRGILVGVYGIAALFWKVSVCICLAITASTLFEGGGILITMIGIAIWVGVPVFNAIRYLAALREEDLLRFYQAILLGGGVCSLVIASVFIIPIPSRVRAPVITRFAASANVRAPASGFIDSLHIGDGDRVAVGDRLITLRNEELQCQLRELELESEQLELEQRRATGEQDEGKRHVLRRRAESLQTQLDQVRGRMESLTIRSTNTGRVIARGLESTIGTYVEEGDELMVVAGPRDSEWIALIAPRQIERVRDCIGQNVRVVSVGQAQFDSKLQRIEPRATDRLIEPALASIHGGPLPTRSESDATDASELRLLQPHFYAWLDVADGENRLPVGVRLFADCGYRTQTIAGRLREWIRSLYEASQKSNAEKST</sequence>
<dbReference type="Proteomes" id="UP001202961">
    <property type="component" value="Unassembled WGS sequence"/>
</dbReference>